<keyword evidence="2" id="KW-1185">Reference proteome</keyword>
<comment type="caution">
    <text evidence="1">The sequence shown here is derived from an EMBL/GenBank/DDBJ whole genome shotgun (WGS) entry which is preliminary data.</text>
</comment>
<organism evidence="1 2">
    <name type="scientific">Pseudokineococcus basanitobsidens</name>
    <dbReference type="NCBI Taxonomy" id="1926649"/>
    <lineage>
        <taxon>Bacteria</taxon>
        <taxon>Bacillati</taxon>
        <taxon>Actinomycetota</taxon>
        <taxon>Actinomycetes</taxon>
        <taxon>Kineosporiales</taxon>
        <taxon>Kineosporiaceae</taxon>
        <taxon>Pseudokineococcus</taxon>
    </lineage>
</organism>
<dbReference type="EMBL" id="JBBIAA010000012">
    <property type="protein sequence ID" value="MEJ5945823.1"/>
    <property type="molecule type" value="Genomic_DNA"/>
</dbReference>
<reference evidence="1 2" key="1">
    <citation type="journal article" date="2017" name="Int. J. Syst. Evol. Microbiol.">
        <title>Pseudokineococcus basanitobsidens sp. nov., isolated from volcanic rock.</title>
        <authorList>
            <person name="Lee D.W."/>
            <person name="Park M.Y."/>
            <person name="Kim J.J."/>
            <person name="Kim B.S."/>
        </authorList>
    </citation>
    <scope>NUCLEOTIDE SEQUENCE [LARGE SCALE GENOMIC DNA]</scope>
    <source>
        <strain evidence="1 2">DSM 103726</strain>
    </source>
</reference>
<evidence type="ECO:0000313" key="2">
    <source>
        <dbReference type="Proteomes" id="UP001387100"/>
    </source>
</evidence>
<sequence length="169" mass="18425">MIGRALLRRAAARVAGPALYRLARLAGGPPPGLRRGDGFRPRDVPVVLVVLDDAEVADAGLVVEGLRLSRQQADDHTPVVVVDRPVLAPYRRAGYVVELLPGRDREAEMTELRRTYGTTAQVRLQRPGTAAEVARQVRVARAEPARGPRARVRAGLRRLEASLGPRRPV</sequence>
<proteinExistence type="predicted"/>
<dbReference type="Proteomes" id="UP001387100">
    <property type="component" value="Unassembled WGS sequence"/>
</dbReference>
<accession>A0ABU8RLD3</accession>
<name>A0ABU8RLD3_9ACTN</name>
<protein>
    <submittedName>
        <fullName evidence="1">Uncharacterized protein</fullName>
    </submittedName>
</protein>
<evidence type="ECO:0000313" key="1">
    <source>
        <dbReference type="EMBL" id="MEJ5945823.1"/>
    </source>
</evidence>
<dbReference type="RefSeq" id="WP_339575208.1">
    <property type="nucleotide sequence ID" value="NZ_JBBIAA010000012.1"/>
</dbReference>
<gene>
    <name evidence="1" type="ORF">WDZ17_11020</name>
</gene>